<dbReference type="Proteomes" id="UP000176902">
    <property type="component" value="Unassembled WGS sequence"/>
</dbReference>
<feature type="transmembrane region" description="Helical" evidence="1">
    <location>
        <begin position="170"/>
        <end position="190"/>
    </location>
</feature>
<comment type="caution">
    <text evidence="2">The sequence shown here is derived from an EMBL/GenBank/DDBJ whole genome shotgun (WGS) entry which is preliminary data.</text>
</comment>
<evidence type="ECO:0008006" key="4">
    <source>
        <dbReference type="Google" id="ProtNLM"/>
    </source>
</evidence>
<feature type="transmembrane region" description="Helical" evidence="1">
    <location>
        <begin position="15"/>
        <end position="33"/>
    </location>
</feature>
<keyword evidence="1" id="KW-0472">Membrane</keyword>
<feature type="transmembrane region" description="Helical" evidence="1">
    <location>
        <begin position="83"/>
        <end position="104"/>
    </location>
</feature>
<gene>
    <name evidence="2" type="ORF">A3C59_03275</name>
</gene>
<keyword evidence="1" id="KW-0812">Transmembrane</keyword>
<sequence length="191" mass="20797">MDKQSLPDGKKLKKLVLKTFIFILSLSFAWYLIKSGTLDTLVHSLLPVRFLAEFVAGLFYTSFITSPIAVAMLIVLATDSNPITLALLAGAGSVAGDLIIIKIFRKELSKDINLATHQLHIDIVNKILRKLKLDFITPLLGAIIVASPLPDELGLMMLGASKLSYKQIALISYVLNTAGILLIVTPINLLT</sequence>
<name>A0A1F5JPU5_9BACT</name>
<accession>A0A1F5JPU5</accession>
<proteinExistence type="predicted"/>
<feature type="transmembrane region" description="Helical" evidence="1">
    <location>
        <begin position="133"/>
        <end position="150"/>
    </location>
</feature>
<evidence type="ECO:0000256" key="1">
    <source>
        <dbReference type="SAM" id="Phobius"/>
    </source>
</evidence>
<keyword evidence="1" id="KW-1133">Transmembrane helix</keyword>
<feature type="transmembrane region" description="Helical" evidence="1">
    <location>
        <begin position="54"/>
        <end position="77"/>
    </location>
</feature>
<dbReference type="STRING" id="1797768.A3C59_03275"/>
<evidence type="ECO:0000313" key="3">
    <source>
        <dbReference type="Proteomes" id="UP000176902"/>
    </source>
</evidence>
<evidence type="ECO:0000313" key="2">
    <source>
        <dbReference type="EMBL" id="OGE30711.1"/>
    </source>
</evidence>
<dbReference type="EMBL" id="MFCV01000044">
    <property type="protein sequence ID" value="OGE30711.1"/>
    <property type="molecule type" value="Genomic_DNA"/>
</dbReference>
<protein>
    <recommendedName>
        <fullName evidence="4">TVP38/TMEM64 family membrane protein</fullName>
    </recommendedName>
</protein>
<organism evidence="2 3">
    <name type="scientific">Candidatus Daviesbacteria bacterium RIFCSPHIGHO2_02_FULL_36_13</name>
    <dbReference type="NCBI Taxonomy" id="1797768"/>
    <lineage>
        <taxon>Bacteria</taxon>
        <taxon>Candidatus Daviesiibacteriota</taxon>
    </lineage>
</organism>
<dbReference type="AlphaFoldDB" id="A0A1F5JPU5"/>
<reference evidence="2 3" key="1">
    <citation type="journal article" date="2016" name="Nat. Commun.">
        <title>Thousands of microbial genomes shed light on interconnected biogeochemical processes in an aquifer system.</title>
        <authorList>
            <person name="Anantharaman K."/>
            <person name="Brown C.T."/>
            <person name="Hug L.A."/>
            <person name="Sharon I."/>
            <person name="Castelle C.J."/>
            <person name="Probst A.J."/>
            <person name="Thomas B.C."/>
            <person name="Singh A."/>
            <person name="Wilkins M.J."/>
            <person name="Karaoz U."/>
            <person name="Brodie E.L."/>
            <person name="Williams K.H."/>
            <person name="Hubbard S.S."/>
            <person name="Banfield J.F."/>
        </authorList>
    </citation>
    <scope>NUCLEOTIDE SEQUENCE [LARGE SCALE GENOMIC DNA]</scope>
</reference>